<dbReference type="AlphaFoldDB" id="A0A399R4X1"/>
<feature type="transmembrane region" description="Helical" evidence="6">
    <location>
        <begin position="462"/>
        <end position="480"/>
    </location>
</feature>
<evidence type="ECO:0000313" key="8">
    <source>
        <dbReference type="EMBL" id="RIJ26338.1"/>
    </source>
</evidence>
<dbReference type="RefSeq" id="WP_119377936.1">
    <property type="nucleotide sequence ID" value="NZ_QWGB01000002.1"/>
</dbReference>
<organism evidence="8 9">
    <name type="scientific">Henriciella barbarensis</name>
    <dbReference type="NCBI Taxonomy" id="86342"/>
    <lineage>
        <taxon>Bacteria</taxon>
        <taxon>Pseudomonadati</taxon>
        <taxon>Pseudomonadota</taxon>
        <taxon>Alphaproteobacteria</taxon>
        <taxon>Hyphomonadales</taxon>
        <taxon>Hyphomonadaceae</taxon>
        <taxon>Henriciella</taxon>
    </lineage>
</organism>
<feature type="domain" description="Major facilitator superfamily (MFS) profile" evidence="7">
    <location>
        <begin position="27"/>
        <end position="484"/>
    </location>
</feature>
<keyword evidence="9" id="KW-1185">Reference proteome</keyword>
<feature type="transmembrane region" description="Helical" evidence="6">
    <location>
        <begin position="333"/>
        <end position="354"/>
    </location>
</feature>
<accession>A0A399R4X1</accession>
<sequence>MSTVDQAAGAVDVPNSGYGTKGYRSFVLGALLLVYVFNFIDRSIINILTEPIKASFGVEDWQMGLLGGPAFAILYTMLGIPIARFAERFHRVWIIAVAVFIWSLMTALCGVATSFLVLFLFRVGVSVGEAGCTPPAQSLIADYFVPKSRATAVSIYALGVPLGGMFAAVFAGFIVGNLDGPSLAALFEAWGWNWMLGLLDWQSVEGWRVAFILVGIPGIILAFVVKLTIKEPPRGYTDPASVQTLEKASMKDVFKILSEKPTFWHIVAGATIASFVGYGVAQFTTSFLVRTHGLSLETAAILFGVIIGLMAAIGVFLSGYLADQMAVRHPRALCWMPALGMGLSVPLYAMGYLAPTVWLALPPLMAAATLHYFYLGPMYAIVGGVVDSRMRATSVAVTLFIVNLLGYGLGPPLIGILSTFLKSIFLSGNDLGMTLETCKVVTELSADAVAACAYANSEGLRWSIIAFCSLYGWAAIHYLLAGKTLVRDMMAKEL</sequence>
<dbReference type="SUPFAM" id="SSF103473">
    <property type="entry name" value="MFS general substrate transporter"/>
    <property type="match status" value="1"/>
</dbReference>
<evidence type="ECO:0000313" key="9">
    <source>
        <dbReference type="Proteomes" id="UP000265431"/>
    </source>
</evidence>
<dbReference type="GO" id="GO:0022857">
    <property type="term" value="F:transmembrane transporter activity"/>
    <property type="evidence" value="ECO:0007669"/>
    <property type="project" value="InterPro"/>
</dbReference>
<feature type="transmembrane region" description="Helical" evidence="6">
    <location>
        <begin position="301"/>
        <end position="321"/>
    </location>
</feature>
<dbReference type="InterPro" id="IPR020846">
    <property type="entry name" value="MFS_dom"/>
</dbReference>
<evidence type="ECO:0000256" key="5">
    <source>
        <dbReference type="ARBA" id="ARBA00023136"/>
    </source>
</evidence>
<feature type="transmembrane region" description="Helical" evidence="6">
    <location>
        <begin position="26"/>
        <end position="49"/>
    </location>
</feature>
<feature type="transmembrane region" description="Helical" evidence="6">
    <location>
        <begin position="394"/>
        <end position="421"/>
    </location>
</feature>
<dbReference type="InterPro" id="IPR011701">
    <property type="entry name" value="MFS"/>
</dbReference>
<dbReference type="Proteomes" id="UP000265431">
    <property type="component" value="Unassembled WGS sequence"/>
</dbReference>
<dbReference type="InterPro" id="IPR036259">
    <property type="entry name" value="MFS_trans_sf"/>
</dbReference>
<feature type="transmembrane region" description="Helical" evidence="6">
    <location>
        <begin position="360"/>
        <end position="382"/>
    </location>
</feature>
<dbReference type="GO" id="GO:0016020">
    <property type="term" value="C:membrane"/>
    <property type="evidence" value="ECO:0007669"/>
    <property type="project" value="UniProtKB-SubCell"/>
</dbReference>
<evidence type="ECO:0000256" key="4">
    <source>
        <dbReference type="ARBA" id="ARBA00022989"/>
    </source>
</evidence>
<proteinExistence type="predicted"/>
<keyword evidence="2" id="KW-0813">Transport</keyword>
<dbReference type="PANTHER" id="PTHR23505">
    <property type="entry name" value="SPINSTER"/>
    <property type="match status" value="1"/>
</dbReference>
<keyword evidence="5 6" id="KW-0472">Membrane</keyword>
<protein>
    <submittedName>
        <fullName evidence="8">MFS transporter</fullName>
    </submittedName>
</protein>
<dbReference type="EMBL" id="QWGB01000002">
    <property type="protein sequence ID" value="RIJ26338.1"/>
    <property type="molecule type" value="Genomic_DNA"/>
</dbReference>
<dbReference type="OrthoDB" id="7473300at2"/>
<gene>
    <name evidence="8" type="ORF">D1224_00215</name>
</gene>
<evidence type="ECO:0000256" key="2">
    <source>
        <dbReference type="ARBA" id="ARBA00022448"/>
    </source>
</evidence>
<keyword evidence="4 6" id="KW-1133">Transmembrane helix</keyword>
<feature type="transmembrane region" description="Helical" evidence="6">
    <location>
        <begin position="61"/>
        <end position="80"/>
    </location>
</feature>
<dbReference type="Pfam" id="PF07690">
    <property type="entry name" value="MFS_1"/>
    <property type="match status" value="1"/>
</dbReference>
<dbReference type="PROSITE" id="PS50850">
    <property type="entry name" value="MFS"/>
    <property type="match status" value="1"/>
</dbReference>
<comment type="subcellular location">
    <subcellularLocation>
        <location evidence="1">Membrane</location>
        <topology evidence="1">Multi-pass membrane protein</topology>
    </subcellularLocation>
</comment>
<dbReference type="CDD" id="cd17328">
    <property type="entry name" value="MFS_spinster_like"/>
    <property type="match status" value="1"/>
</dbReference>
<feature type="transmembrane region" description="Helical" evidence="6">
    <location>
        <begin position="153"/>
        <end position="176"/>
    </location>
</feature>
<comment type="caution">
    <text evidence="8">The sequence shown here is derived from an EMBL/GenBank/DDBJ whole genome shotgun (WGS) entry which is preliminary data.</text>
</comment>
<evidence type="ECO:0000256" key="3">
    <source>
        <dbReference type="ARBA" id="ARBA00022692"/>
    </source>
</evidence>
<feature type="transmembrane region" description="Helical" evidence="6">
    <location>
        <begin position="263"/>
        <end position="281"/>
    </location>
</feature>
<evidence type="ECO:0000259" key="7">
    <source>
        <dbReference type="PROSITE" id="PS50850"/>
    </source>
</evidence>
<reference evidence="8 9" key="1">
    <citation type="submission" date="2018-08" db="EMBL/GenBank/DDBJ databases">
        <title>Henriciella mobilis sp. nov., isolated from seawater.</title>
        <authorList>
            <person name="Cheng H."/>
            <person name="Wu Y.-H."/>
            <person name="Xu X.-W."/>
            <person name="Guo L.-L."/>
        </authorList>
    </citation>
    <scope>NUCLEOTIDE SEQUENCE [LARGE SCALE GENOMIC DNA]</scope>
    <source>
        <strain evidence="8 9">CCUG66934</strain>
    </source>
</reference>
<feature type="transmembrane region" description="Helical" evidence="6">
    <location>
        <begin position="207"/>
        <end position="225"/>
    </location>
</feature>
<keyword evidence="3 6" id="KW-0812">Transmembrane</keyword>
<dbReference type="PANTHER" id="PTHR23505:SF79">
    <property type="entry name" value="PROTEIN SPINSTER"/>
    <property type="match status" value="1"/>
</dbReference>
<name>A0A399R4X1_9PROT</name>
<evidence type="ECO:0000256" key="6">
    <source>
        <dbReference type="SAM" id="Phobius"/>
    </source>
</evidence>
<dbReference type="InterPro" id="IPR044770">
    <property type="entry name" value="MFS_spinster-like"/>
</dbReference>
<evidence type="ECO:0000256" key="1">
    <source>
        <dbReference type="ARBA" id="ARBA00004141"/>
    </source>
</evidence>
<feature type="transmembrane region" description="Helical" evidence="6">
    <location>
        <begin position="92"/>
        <end position="121"/>
    </location>
</feature>
<dbReference type="Gene3D" id="1.20.1250.20">
    <property type="entry name" value="MFS general substrate transporter like domains"/>
    <property type="match status" value="1"/>
</dbReference>